<evidence type="ECO:0000259" key="2">
    <source>
        <dbReference type="Pfam" id="PF13966"/>
    </source>
</evidence>
<proteinExistence type="predicted"/>
<name>A0A7J6HMB5_CANSA</name>
<keyword evidence="4" id="KW-1185">Reference proteome</keyword>
<evidence type="ECO:0008006" key="5">
    <source>
        <dbReference type="Google" id="ProtNLM"/>
    </source>
</evidence>
<dbReference type="EMBL" id="JAATIQ010000036">
    <property type="protein sequence ID" value="KAF4396402.1"/>
    <property type="molecule type" value="Genomic_DNA"/>
</dbReference>
<evidence type="ECO:0000259" key="1">
    <source>
        <dbReference type="Pfam" id="PF13456"/>
    </source>
</evidence>
<dbReference type="SUPFAM" id="SSF53098">
    <property type="entry name" value="Ribonuclease H-like"/>
    <property type="match status" value="1"/>
</dbReference>
<comment type="caution">
    <text evidence="3">The sequence shown here is derived from an EMBL/GenBank/DDBJ whole genome shotgun (WGS) entry which is preliminary data.</text>
</comment>
<protein>
    <recommendedName>
        <fullName evidence="5">Reverse transcriptase zinc-binding domain-containing protein</fullName>
    </recommendedName>
</protein>
<sequence>MKNFVWRVCHNWVPSKSELFKRGIKMDRTCSGCWSHVETISHALWHCPWLRSFWKDAGFWHLFPKSLGLMSDLMEFLIWTPWAIDYVDHALLQPTVNKEVKKKRGVSRWMAPLVGTFLLNCDAALCTNQMDSGVAAVIRDTQRRLIVAESLFHHGCVSILLAECLAIRLGLKLVQRLNTKPFFVNSDNQTAINQLLSGKTPRADWGAVVGNFLY</sequence>
<dbReference type="InterPro" id="IPR044730">
    <property type="entry name" value="RNase_H-like_dom_plant"/>
</dbReference>
<dbReference type="Pfam" id="PF13966">
    <property type="entry name" value="zf-RVT"/>
    <property type="match status" value="1"/>
</dbReference>
<dbReference type="InterPro" id="IPR002156">
    <property type="entry name" value="RNaseH_domain"/>
</dbReference>
<reference evidence="3 4" key="1">
    <citation type="journal article" date="2020" name="bioRxiv">
        <title>Sequence and annotation of 42 cannabis genomes reveals extensive copy number variation in cannabinoid synthesis and pathogen resistance genes.</title>
        <authorList>
            <person name="Mckernan K.J."/>
            <person name="Helbert Y."/>
            <person name="Kane L.T."/>
            <person name="Ebling H."/>
            <person name="Zhang L."/>
            <person name="Liu B."/>
            <person name="Eaton Z."/>
            <person name="Mclaughlin S."/>
            <person name="Kingan S."/>
            <person name="Baybayan P."/>
            <person name="Concepcion G."/>
            <person name="Jordan M."/>
            <person name="Riva A."/>
            <person name="Barbazuk W."/>
            <person name="Harkins T."/>
        </authorList>
    </citation>
    <scope>NUCLEOTIDE SEQUENCE [LARGE SCALE GENOMIC DNA]</scope>
    <source>
        <strain evidence="4">cv. Jamaican Lion 4</strain>
        <tissue evidence="3">Leaf</tissue>
    </source>
</reference>
<dbReference type="Gene3D" id="3.30.420.10">
    <property type="entry name" value="Ribonuclease H-like superfamily/Ribonuclease H"/>
    <property type="match status" value="1"/>
</dbReference>
<evidence type="ECO:0000313" key="3">
    <source>
        <dbReference type="EMBL" id="KAF4396402.1"/>
    </source>
</evidence>
<organism evidence="3 4">
    <name type="scientific">Cannabis sativa</name>
    <name type="common">Hemp</name>
    <name type="synonym">Marijuana</name>
    <dbReference type="NCBI Taxonomy" id="3483"/>
    <lineage>
        <taxon>Eukaryota</taxon>
        <taxon>Viridiplantae</taxon>
        <taxon>Streptophyta</taxon>
        <taxon>Embryophyta</taxon>
        <taxon>Tracheophyta</taxon>
        <taxon>Spermatophyta</taxon>
        <taxon>Magnoliopsida</taxon>
        <taxon>eudicotyledons</taxon>
        <taxon>Gunneridae</taxon>
        <taxon>Pentapetalae</taxon>
        <taxon>rosids</taxon>
        <taxon>fabids</taxon>
        <taxon>Rosales</taxon>
        <taxon>Cannabaceae</taxon>
        <taxon>Cannabis</taxon>
    </lineage>
</organism>
<dbReference type="AlphaFoldDB" id="A0A7J6HMB5"/>
<feature type="domain" description="Reverse transcriptase zinc-binding" evidence="2">
    <location>
        <begin position="1"/>
        <end position="54"/>
    </location>
</feature>
<dbReference type="GO" id="GO:0004523">
    <property type="term" value="F:RNA-DNA hybrid ribonuclease activity"/>
    <property type="evidence" value="ECO:0007669"/>
    <property type="project" value="InterPro"/>
</dbReference>
<evidence type="ECO:0000313" key="4">
    <source>
        <dbReference type="Proteomes" id="UP000583929"/>
    </source>
</evidence>
<gene>
    <name evidence="3" type="ORF">G4B88_019202</name>
</gene>
<dbReference type="InterPro" id="IPR036397">
    <property type="entry name" value="RNaseH_sf"/>
</dbReference>
<dbReference type="PANTHER" id="PTHR47723">
    <property type="entry name" value="OS05G0353850 PROTEIN"/>
    <property type="match status" value="1"/>
</dbReference>
<feature type="domain" description="RNase H type-1" evidence="1">
    <location>
        <begin position="120"/>
        <end position="201"/>
    </location>
</feature>
<dbReference type="Pfam" id="PF13456">
    <property type="entry name" value="RVT_3"/>
    <property type="match status" value="1"/>
</dbReference>
<dbReference type="InterPro" id="IPR026960">
    <property type="entry name" value="RVT-Znf"/>
</dbReference>
<dbReference type="GO" id="GO:0003676">
    <property type="term" value="F:nucleic acid binding"/>
    <property type="evidence" value="ECO:0007669"/>
    <property type="project" value="InterPro"/>
</dbReference>
<dbReference type="InterPro" id="IPR012337">
    <property type="entry name" value="RNaseH-like_sf"/>
</dbReference>
<dbReference type="Proteomes" id="UP000583929">
    <property type="component" value="Unassembled WGS sequence"/>
</dbReference>
<accession>A0A7J6HMB5</accession>
<dbReference type="PANTHER" id="PTHR47723:SF19">
    <property type="entry name" value="POLYNUCLEOTIDYL TRANSFERASE, RIBONUCLEASE H-LIKE SUPERFAMILY PROTEIN"/>
    <property type="match status" value="1"/>
</dbReference>
<dbReference type="CDD" id="cd06222">
    <property type="entry name" value="RNase_H_like"/>
    <property type="match status" value="1"/>
</dbReference>
<dbReference type="InterPro" id="IPR053151">
    <property type="entry name" value="RNase_H-like"/>
</dbReference>